<dbReference type="SMART" id="SM00347">
    <property type="entry name" value="HTH_MARR"/>
    <property type="match status" value="1"/>
</dbReference>
<evidence type="ECO:0000256" key="1">
    <source>
        <dbReference type="ARBA" id="ARBA00023015"/>
    </source>
</evidence>
<keyword evidence="3" id="KW-0804">Transcription</keyword>
<sequence>MPARTIYLIKRLEIEVTARMTKILGAYEITPTQYIVLNFVEDHPDDLSSAQLSRRFSMTPQSMNENIKILQNKELLEKYTDPNHRRILRISLTEKGKETLKLCNSAMDGFEKEFLRPFSIMEKVEFRDLIGKLIEGFRNM</sequence>
<dbReference type="Proteomes" id="UP000008461">
    <property type="component" value="Chromosome"/>
</dbReference>
<dbReference type="GO" id="GO:0003700">
    <property type="term" value="F:DNA-binding transcription factor activity"/>
    <property type="evidence" value="ECO:0007669"/>
    <property type="project" value="InterPro"/>
</dbReference>
<dbReference type="STRING" id="760192.Halhy_0460"/>
<dbReference type="KEGG" id="hhy:Halhy_0460"/>
<dbReference type="Pfam" id="PF12802">
    <property type="entry name" value="MarR_2"/>
    <property type="match status" value="1"/>
</dbReference>
<keyword evidence="1" id="KW-0805">Transcription regulation</keyword>
<keyword evidence="2" id="KW-0238">DNA-binding</keyword>
<dbReference type="PROSITE" id="PS50995">
    <property type="entry name" value="HTH_MARR_2"/>
    <property type="match status" value="1"/>
</dbReference>
<dbReference type="HOGENOM" id="CLU_083287_4_4_10"/>
<dbReference type="InterPro" id="IPR036388">
    <property type="entry name" value="WH-like_DNA-bd_sf"/>
</dbReference>
<feature type="domain" description="HTH marR-type" evidence="4">
    <location>
        <begin position="2"/>
        <end position="135"/>
    </location>
</feature>
<dbReference type="eggNOG" id="COG1846">
    <property type="taxonomic scope" value="Bacteria"/>
</dbReference>
<keyword evidence="6" id="KW-1185">Reference proteome</keyword>
<dbReference type="SUPFAM" id="SSF46785">
    <property type="entry name" value="Winged helix' DNA-binding domain"/>
    <property type="match status" value="1"/>
</dbReference>
<dbReference type="OrthoDB" id="1467380at2"/>
<dbReference type="InterPro" id="IPR000835">
    <property type="entry name" value="HTH_MarR-typ"/>
</dbReference>
<dbReference type="PRINTS" id="PR00598">
    <property type="entry name" value="HTHMARR"/>
</dbReference>
<evidence type="ECO:0000313" key="6">
    <source>
        <dbReference type="Proteomes" id="UP000008461"/>
    </source>
</evidence>
<dbReference type="GO" id="GO:0003677">
    <property type="term" value="F:DNA binding"/>
    <property type="evidence" value="ECO:0007669"/>
    <property type="project" value="UniProtKB-KW"/>
</dbReference>
<dbReference type="PANTHER" id="PTHR42756:SF1">
    <property type="entry name" value="TRANSCRIPTIONAL REPRESSOR OF EMRAB OPERON"/>
    <property type="match status" value="1"/>
</dbReference>
<dbReference type="InterPro" id="IPR036390">
    <property type="entry name" value="WH_DNA-bd_sf"/>
</dbReference>
<evidence type="ECO:0000259" key="4">
    <source>
        <dbReference type="PROSITE" id="PS50995"/>
    </source>
</evidence>
<dbReference type="Gene3D" id="1.10.10.10">
    <property type="entry name" value="Winged helix-like DNA-binding domain superfamily/Winged helix DNA-binding domain"/>
    <property type="match status" value="1"/>
</dbReference>
<organism evidence="5 6">
    <name type="scientific">Haliscomenobacter hydrossis (strain ATCC 27775 / DSM 1100 / LMG 10767 / O)</name>
    <dbReference type="NCBI Taxonomy" id="760192"/>
    <lineage>
        <taxon>Bacteria</taxon>
        <taxon>Pseudomonadati</taxon>
        <taxon>Bacteroidota</taxon>
        <taxon>Saprospiria</taxon>
        <taxon>Saprospirales</taxon>
        <taxon>Haliscomenobacteraceae</taxon>
        <taxon>Haliscomenobacter</taxon>
    </lineage>
</organism>
<evidence type="ECO:0000256" key="3">
    <source>
        <dbReference type="ARBA" id="ARBA00023163"/>
    </source>
</evidence>
<evidence type="ECO:0000256" key="2">
    <source>
        <dbReference type="ARBA" id="ARBA00023125"/>
    </source>
</evidence>
<protein>
    <submittedName>
        <fullName evidence="5">Regulatory protein MarR</fullName>
    </submittedName>
</protein>
<gene>
    <name evidence="5" type="ordered locus">Halhy_0460</name>
</gene>
<dbReference type="AlphaFoldDB" id="F4KYA7"/>
<proteinExistence type="predicted"/>
<dbReference type="EMBL" id="CP002691">
    <property type="protein sequence ID" value="AEE48370.1"/>
    <property type="molecule type" value="Genomic_DNA"/>
</dbReference>
<accession>F4KYA7</accession>
<reference key="2">
    <citation type="submission" date="2011-04" db="EMBL/GenBank/DDBJ databases">
        <title>Complete sequence of chromosome of Haliscomenobacter hydrossis DSM 1100.</title>
        <authorList>
            <consortium name="US DOE Joint Genome Institute (JGI-PGF)"/>
            <person name="Lucas S."/>
            <person name="Han J."/>
            <person name="Lapidus A."/>
            <person name="Bruce D."/>
            <person name="Goodwin L."/>
            <person name="Pitluck S."/>
            <person name="Peters L."/>
            <person name="Kyrpides N."/>
            <person name="Mavromatis K."/>
            <person name="Ivanova N."/>
            <person name="Ovchinnikova G."/>
            <person name="Pagani I."/>
            <person name="Daligault H."/>
            <person name="Detter J.C."/>
            <person name="Han C."/>
            <person name="Land M."/>
            <person name="Hauser L."/>
            <person name="Markowitz V."/>
            <person name="Cheng J.-F."/>
            <person name="Hugenholtz P."/>
            <person name="Woyke T."/>
            <person name="Wu D."/>
            <person name="Verbarg S."/>
            <person name="Frueling A."/>
            <person name="Brambilla E."/>
            <person name="Klenk H.-P."/>
            <person name="Eisen J.A."/>
        </authorList>
    </citation>
    <scope>NUCLEOTIDE SEQUENCE</scope>
    <source>
        <strain>DSM 1100</strain>
    </source>
</reference>
<dbReference type="RefSeq" id="WP_013762934.1">
    <property type="nucleotide sequence ID" value="NC_015510.1"/>
</dbReference>
<dbReference type="PANTHER" id="PTHR42756">
    <property type="entry name" value="TRANSCRIPTIONAL REGULATOR, MARR"/>
    <property type="match status" value="1"/>
</dbReference>
<reference evidence="5 6" key="1">
    <citation type="journal article" date="2011" name="Stand. Genomic Sci.">
        <title>Complete genome sequence of Haliscomenobacter hydrossis type strain (O).</title>
        <authorList>
            <consortium name="US DOE Joint Genome Institute (JGI-PGF)"/>
            <person name="Daligault H."/>
            <person name="Lapidus A."/>
            <person name="Zeytun A."/>
            <person name="Nolan M."/>
            <person name="Lucas S."/>
            <person name="Del Rio T.G."/>
            <person name="Tice H."/>
            <person name="Cheng J.F."/>
            <person name="Tapia R."/>
            <person name="Han C."/>
            <person name="Goodwin L."/>
            <person name="Pitluck S."/>
            <person name="Liolios K."/>
            <person name="Pagani I."/>
            <person name="Ivanova N."/>
            <person name="Huntemann M."/>
            <person name="Mavromatis K."/>
            <person name="Mikhailova N."/>
            <person name="Pati A."/>
            <person name="Chen A."/>
            <person name="Palaniappan K."/>
            <person name="Land M."/>
            <person name="Hauser L."/>
            <person name="Brambilla E.M."/>
            <person name="Rohde M."/>
            <person name="Verbarg S."/>
            <person name="Goker M."/>
            <person name="Bristow J."/>
            <person name="Eisen J.A."/>
            <person name="Markowitz V."/>
            <person name="Hugenholtz P."/>
            <person name="Kyrpides N.C."/>
            <person name="Klenk H.P."/>
            <person name="Woyke T."/>
        </authorList>
    </citation>
    <scope>NUCLEOTIDE SEQUENCE [LARGE SCALE GENOMIC DNA]</scope>
    <source>
        <strain evidence="6">ATCC 27775 / DSM 1100 / LMG 10767 / O</strain>
    </source>
</reference>
<name>F4KYA7_HALH1</name>
<evidence type="ECO:0000313" key="5">
    <source>
        <dbReference type="EMBL" id="AEE48370.1"/>
    </source>
</evidence>